<dbReference type="EMBL" id="CT868152">
    <property type="protein sequence ID" value="CAK73401.1"/>
    <property type="molecule type" value="Genomic_DNA"/>
</dbReference>
<dbReference type="InParanoid" id="A0CRI4"/>
<proteinExistence type="predicted"/>
<evidence type="ECO:0000313" key="2">
    <source>
        <dbReference type="EMBL" id="CAK73401.1"/>
    </source>
</evidence>
<gene>
    <name evidence="2" type="ORF">GSPATT00009716001</name>
</gene>
<feature type="chain" id="PRO_5002623778" evidence="1">
    <location>
        <begin position="19"/>
        <end position="104"/>
    </location>
</feature>
<dbReference type="KEGG" id="ptm:GSPATT00009716001"/>
<dbReference type="Proteomes" id="UP000000600">
    <property type="component" value="Unassembled WGS sequence"/>
</dbReference>
<protein>
    <submittedName>
        <fullName evidence="2">Uncharacterized protein</fullName>
    </submittedName>
</protein>
<dbReference type="RefSeq" id="XP_001440798.1">
    <property type="nucleotide sequence ID" value="XM_001440761.1"/>
</dbReference>
<organism evidence="2 3">
    <name type="scientific">Paramecium tetraurelia</name>
    <dbReference type="NCBI Taxonomy" id="5888"/>
    <lineage>
        <taxon>Eukaryota</taxon>
        <taxon>Sar</taxon>
        <taxon>Alveolata</taxon>
        <taxon>Ciliophora</taxon>
        <taxon>Intramacronucleata</taxon>
        <taxon>Oligohymenophorea</taxon>
        <taxon>Peniculida</taxon>
        <taxon>Parameciidae</taxon>
        <taxon>Paramecium</taxon>
    </lineage>
</organism>
<evidence type="ECO:0000313" key="3">
    <source>
        <dbReference type="Proteomes" id="UP000000600"/>
    </source>
</evidence>
<dbReference type="HOGENOM" id="CLU_2255388_0_0_1"/>
<dbReference type="AlphaFoldDB" id="A0CRI4"/>
<feature type="signal peptide" evidence="1">
    <location>
        <begin position="1"/>
        <end position="18"/>
    </location>
</feature>
<evidence type="ECO:0000256" key="1">
    <source>
        <dbReference type="SAM" id="SignalP"/>
    </source>
</evidence>
<reference evidence="2 3" key="1">
    <citation type="journal article" date="2006" name="Nature">
        <title>Global trends of whole-genome duplications revealed by the ciliate Paramecium tetraurelia.</title>
        <authorList>
            <consortium name="Genoscope"/>
            <person name="Aury J.-M."/>
            <person name="Jaillon O."/>
            <person name="Duret L."/>
            <person name="Noel B."/>
            <person name="Jubin C."/>
            <person name="Porcel B.M."/>
            <person name="Segurens B."/>
            <person name="Daubin V."/>
            <person name="Anthouard V."/>
            <person name="Aiach N."/>
            <person name="Arnaiz O."/>
            <person name="Billaut A."/>
            <person name="Beisson J."/>
            <person name="Blanc I."/>
            <person name="Bouhouche K."/>
            <person name="Camara F."/>
            <person name="Duharcourt S."/>
            <person name="Guigo R."/>
            <person name="Gogendeau D."/>
            <person name="Katinka M."/>
            <person name="Keller A.-M."/>
            <person name="Kissmehl R."/>
            <person name="Klotz C."/>
            <person name="Koll F."/>
            <person name="Le Moue A."/>
            <person name="Lepere C."/>
            <person name="Malinsky S."/>
            <person name="Nowacki M."/>
            <person name="Nowak J.K."/>
            <person name="Plattner H."/>
            <person name="Poulain J."/>
            <person name="Ruiz F."/>
            <person name="Serrano V."/>
            <person name="Zagulski M."/>
            <person name="Dessen P."/>
            <person name="Betermier M."/>
            <person name="Weissenbach J."/>
            <person name="Scarpelli C."/>
            <person name="Schachter V."/>
            <person name="Sperling L."/>
            <person name="Meyer E."/>
            <person name="Cohen J."/>
            <person name="Wincker P."/>
        </authorList>
    </citation>
    <scope>NUCLEOTIDE SEQUENCE [LARGE SCALE GENOMIC DNA]</scope>
    <source>
        <strain evidence="2 3">Stock d4-2</strain>
    </source>
</reference>
<keyword evidence="3" id="KW-1185">Reference proteome</keyword>
<dbReference type="GeneID" id="5026583"/>
<accession>A0CRI4</accession>
<keyword evidence="1" id="KW-0732">Signal</keyword>
<name>A0CRI4_PARTE</name>
<sequence>MKVFAIMALLLITAYSQSNEIDVVLKMLGDLKNGTIKQLQELESDWEATKYQKQDIVNDLQRVNAIEEIKNGQIKSVTLEQHLAILIGLRRESKRIMKDFKDWM</sequence>